<name>S7Q7A1_GLOTA</name>
<evidence type="ECO:0000256" key="9">
    <source>
        <dbReference type="SAM" id="MobiDB-lite"/>
    </source>
</evidence>
<sequence length="256" mass="28966">MAPSRTRDPGPSTQPKPKKARRPKAYHGQDEPTGVPGVQKLKAQLRSVRRLLAKDNLAADVRVETERRLRALEADLEAAERARKERALAVRYHKVKFFERQKVVRKIAQTKKKLARDGLRGSERKELEGALAELRVDLNYILHYPRLEKYISLFPPEVRLGEVPPPEQAKEKAKTDKRRAELRARIRREMEAGELGGEPELEKGGRARSDHERSRGEGRKGGEKRGRAEKKGMEDDFFAGDEETDGGGGDSGSEFE</sequence>
<evidence type="ECO:0000256" key="1">
    <source>
        <dbReference type="ARBA" id="ARBA00004604"/>
    </source>
</evidence>
<comment type="similarity">
    <text evidence="2">Belongs to the EFG1 family.</text>
</comment>
<feature type="compositionally biased region" description="Basic and acidic residues" evidence="9">
    <location>
        <begin position="200"/>
        <end position="234"/>
    </location>
</feature>
<dbReference type="InterPro" id="IPR019310">
    <property type="entry name" value="Efg1"/>
</dbReference>
<feature type="compositionally biased region" description="Basic and acidic residues" evidence="9">
    <location>
        <begin position="168"/>
        <end position="191"/>
    </location>
</feature>
<dbReference type="eggNOG" id="KOG4484">
    <property type="taxonomic scope" value="Eukaryota"/>
</dbReference>
<dbReference type="PANTHER" id="PTHR33911">
    <property type="entry name" value="RRNA-PROCESSING PROTEIN EFG1"/>
    <property type="match status" value="1"/>
</dbReference>
<dbReference type="PANTHER" id="PTHR33911:SF1">
    <property type="entry name" value="RRNA-PROCESSING PROTEIN EFG1"/>
    <property type="match status" value="1"/>
</dbReference>
<dbReference type="OMA" id="KPHRIQE"/>
<evidence type="ECO:0000256" key="3">
    <source>
        <dbReference type="ARBA" id="ARBA00018689"/>
    </source>
</evidence>
<keyword evidence="6 8" id="KW-0175">Coiled coil</keyword>
<reference evidence="10 11" key="1">
    <citation type="journal article" date="2012" name="Science">
        <title>The Paleozoic origin of enzymatic lignin decomposition reconstructed from 31 fungal genomes.</title>
        <authorList>
            <person name="Floudas D."/>
            <person name="Binder M."/>
            <person name="Riley R."/>
            <person name="Barry K."/>
            <person name="Blanchette R.A."/>
            <person name="Henrissat B."/>
            <person name="Martinez A.T."/>
            <person name="Otillar R."/>
            <person name="Spatafora J.W."/>
            <person name="Yadav J.S."/>
            <person name="Aerts A."/>
            <person name="Benoit I."/>
            <person name="Boyd A."/>
            <person name="Carlson A."/>
            <person name="Copeland A."/>
            <person name="Coutinho P.M."/>
            <person name="de Vries R.P."/>
            <person name="Ferreira P."/>
            <person name="Findley K."/>
            <person name="Foster B."/>
            <person name="Gaskell J."/>
            <person name="Glotzer D."/>
            <person name="Gorecki P."/>
            <person name="Heitman J."/>
            <person name="Hesse C."/>
            <person name="Hori C."/>
            <person name="Igarashi K."/>
            <person name="Jurgens J.A."/>
            <person name="Kallen N."/>
            <person name="Kersten P."/>
            <person name="Kohler A."/>
            <person name="Kuees U."/>
            <person name="Kumar T.K.A."/>
            <person name="Kuo A."/>
            <person name="LaButti K."/>
            <person name="Larrondo L.F."/>
            <person name="Lindquist E."/>
            <person name="Ling A."/>
            <person name="Lombard V."/>
            <person name="Lucas S."/>
            <person name="Lundell T."/>
            <person name="Martin R."/>
            <person name="McLaughlin D.J."/>
            <person name="Morgenstern I."/>
            <person name="Morin E."/>
            <person name="Murat C."/>
            <person name="Nagy L.G."/>
            <person name="Nolan M."/>
            <person name="Ohm R.A."/>
            <person name="Patyshakuliyeva A."/>
            <person name="Rokas A."/>
            <person name="Ruiz-Duenas F.J."/>
            <person name="Sabat G."/>
            <person name="Salamov A."/>
            <person name="Samejima M."/>
            <person name="Schmutz J."/>
            <person name="Slot J.C."/>
            <person name="St John F."/>
            <person name="Stenlid J."/>
            <person name="Sun H."/>
            <person name="Sun S."/>
            <person name="Syed K."/>
            <person name="Tsang A."/>
            <person name="Wiebenga A."/>
            <person name="Young D."/>
            <person name="Pisabarro A."/>
            <person name="Eastwood D.C."/>
            <person name="Martin F."/>
            <person name="Cullen D."/>
            <person name="Grigoriev I.V."/>
            <person name="Hibbett D.S."/>
        </authorList>
    </citation>
    <scope>NUCLEOTIDE SEQUENCE [LARGE SCALE GENOMIC DNA]</scope>
    <source>
        <strain evidence="10 11">ATCC 11539</strain>
    </source>
</reference>
<keyword evidence="5" id="KW-0698">rRNA processing</keyword>
<dbReference type="InterPro" id="IPR050786">
    <property type="entry name" value="EFG1_rRNA-proc"/>
</dbReference>
<comment type="subcellular location">
    <subcellularLocation>
        <location evidence="1">Nucleus</location>
        <location evidence="1">Nucleolus</location>
    </subcellularLocation>
</comment>
<dbReference type="KEGG" id="gtr:GLOTRDRAFT_116299"/>
<dbReference type="EMBL" id="KB469302">
    <property type="protein sequence ID" value="EPQ55407.1"/>
    <property type="molecule type" value="Genomic_DNA"/>
</dbReference>
<evidence type="ECO:0000256" key="6">
    <source>
        <dbReference type="ARBA" id="ARBA00023054"/>
    </source>
</evidence>
<evidence type="ECO:0000313" key="10">
    <source>
        <dbReference type="EMBL" id="EPQ55407.1"/>
    </source>
</evidence>
<accession>S7Q7A1</accession>
<dbReference type="GO" id="GO:0000462">
    <property type="term" value="P:maturation of SSU-rRNA from tricistronic rRNA transcript (SSU-rRNA, 5.8S rRNA, LSU-rRNA)"/>
    <property type="evidence" value="ECO:0007669"/>
    <property type="project" value="TreeGrafter"/>
</dbReference>
<feature type="region of interest" description="Disordered" evidence="9">
    <location>
        <begin position="161"/>
        <end position="256"/>
    </location>
</feature>
<organism evidence="10 11">
    <name type="scientific">Gloeophyllum trabeum (strain ATCC 11539 / FP-39264 / Madison 617)</name>
    <name type="common">Brown rot fungus</name>
    <dbReference type="NCBI Taxonomy" id="670483"/>
    <lineage>
        <taxon>Eukaryota</taxon>
        <taxon>Fungi</taxon>
        <taxon>Dikarya</taxon>
        <taxon>Basidiomycota</taxon>
        <taxon>Agaricomycotina</taxon>
        <taxon>Agaricomycetes</taxon>
        <taxon>Gloeophyllales</taxon>
        <taxon>Gloeophyllaceae</taxon>
        <taxon>Gloeophyllum</taxon>
    </lineage>
</organism>
<dbReference type="Proteomes" id="UP000030669">
    <property type="component" value="Unassembled WGS sequence"/>
</dbReference>
<dbReference type="STRING" id="670483.S7Q7A1"/>
<evidence type="ECO:0000313" key="11">
    <source>
        <dbReference type="Proteomes" id="UP000030669"/>
    </source>
</evidence>
<evidence type="ECO:0000256" key="2">
    <source>
        <dbReference type="ARBA" id="ARBA00006916"/>
    </source>
</evidence>
<dbReference type="Pfam" id="PF10153">
    <property type="entry name" value="Efg1"/>
    <property type="match status" value="1"/>
</dbReference>
<keyword evidence="7" id="KW-0539">Nucleus</keyword>
<protein>
    <recommendedName>
        <fullName evidence="3">rRNA-processing protein EFG1</fullName>
    </recommendedName>
    <alternativeName>
        <fullName evidence="4">rRNA-processing protein efg1</fullName>
    </alternativeName>
</protein>
<proteinExistence type="inferred from homology"/>
<dbReference type="GeneID" id="19300165"/>
<feature type="coiled-coil region" evidence="8">
    <location>
        <begin position="62"/>
        <end position="89"/>
    </location>
</feature>
<dbReference type="RefSeq" id="XP_007866532.1">
    <property type="nucleotide sequence ID" value="XM_007868341.1"/>
</dbReference>
<evidence type="ECO:0000256" key="8">
    <source>
        <dbReference type="SAM" id="Coils"/>
    </source>
</evidence>
<keyword evidence="11" id="KW-1185">Reference proteome</keyword>
<dbReference type="HOGENOM" id="CLU_066912_2_1_1"/>
<dbReference type="GO" id="GO:0005730">
    <property type="term" value="C:nucleolus"/>
    <property type="evidence" value="ECO:0007669"/>
    <property type="project" value="UniProtKB-SubCell"/>
</dbReference>
<feature type="compositionally biased region" description="Acidic residues" evidence="9">
    <location>
        <begin position="235"/>
        <end position="245"/>
    </location>
</feature>
<feature type="compositionally biased region" description="Gly residues" evidence="9">
    <location>
        <begin position="246"/>
        <end position="256"/>
    </location>
</feature>
<evidence type="ECO:0000256" key="5">
    <source>
        <dbReference type="ARBA" id="ARBA00022552"/>
    </source>
</evidence>
<feature type="region of interest" description="Disordered" evidence="9">
    <location>
        <begin position="1"/>
        <end position="38"/>
    </location>
</feature>
<dbReference type="OrthoDB" id="47732at2759"/>
<feature type="compositionally biased region" description="Basic residues" evidence="9">
    <location>
        <begin position="16"/>
        <end position="25"/>
    </location>
</feature>
<dbReference type="AlphaFoldDB" id="S7Q7A1"/>
<gene>
    <name evidence="10" type="ORF">GLOTRDRAFT_116299</name>
</gene>
<evidence type="ECO:0000256" key="4">
    <source>
        <dbReference type="ARBA" id="ARBA00019827"/>
    </source>
</evidence>
<evidence type="ECO:0000256" key="7">
    <source>
        <dbReference type="ARBA" id="ARBA00023242"/>
    </source>
</evidence>
<dbReference type="GO" id="GO:0030688">
    <property type="term" value="C:preribosome, small subunit precursor"/>
    <property type="evidence" value="ECO:0007669"/>
    <property type="project" value="TreeGrafter"/>
</dbReference>